<accession>A0A382ZW64</accession>
<name>A0A382ZW64_9ZZZZ</name>
<protein>
    <recommendedName>
        <fullName evidence="4">Helicase ATP-binding domain-containing protein</fullName>
    </recommendedName>
</protein>
<evidence type="ECO:0000259" key="4">
    <source>
        <dbReference type="PROSITE" id="PS51193"/>
    </source>
</evidence>
<dbReference type="EMBL" id="UINC01187121">
    <property type="protein sequence ID" value="SVD99671.1"/>
    <property type="molecule type" value="Genomic_DNA"/>
</dbReference>
<feature type="non-terminal residue" evidence="5">
    <location>
        <position position="145"/>
    </location>
</feature>
<dbReference type="InterPro" id="IPR014013">
    <property type="entry name" value="Helic_SF1/SF2_ATP-bd_DinG/Rad3"/>
</dbReference>
<keyword evidence="2" id="KW-0378">Hydrolase</keyword>
<evidence type="ECO:0000313" key="5">
    <source>
        <dbReference type="EMBL" id="SVD99671.1"/>
    </source>
</evidence>
<gene>
    <name evidence="5" type="ORF">METZ01_LOCUS452525</name>
</gene>
<proteinExistence type="predicted"/>
<feature type="domain" description="Helicase ATP-binding" evidence="4">
    <location>
        <begin position="32"/>
        <end position="145"/>
    </location>
</feature>
<dbReference type="SUPFAM" id="SSF52540">
    <property type="entry name" value="P-loop containing nucleoside triphosphate hydrolases"/>
    <property type="match status" value="1"/>
</dbReference>
<keyword evidence="1" id="KW-0547">Nucleotide-binding</keyword>
<sequence length="145" mass="15499">MIRIVDDAEGSALAPEGWDLEALAAEVFGPSGVLPVGMEMEHRPEQAAMALAVGRAFGEGESLLFEAGTGVGKSLAYLVPGVIHAVTANRPFIVATNTISLQEQLLNNDIPMLRKVFENSPKLAEFADFRSALLVGKANYLCDNR</sequence>
<dbReference type="GO" id="GO:0005524">
    <property type="term" value="F:ATP binding"/>
    <property type="evidence" value="ECO:0007669"/>
    <property type="project" value="UniProtKB-KW"/>
</dbReference>
<reference evidence="5" key="1">
    <citation type="submission" date="2018-05" db="EMBL/GenBank/DDBJ databases">
        <authorList>
            <person name="Lanie J.A."/>
            <person name="Ng W.-L."/>
            <person name="Kazmierczak K.M."/>
            <person name="Andrzejewski T.M."/>
            <person name="Davidsen T.M."/>
            <person name="Wayne K.J."/>
            <person name="Tettelin H."/>
            <person name="Glass J.I."/>
            <person name="Rusch D."/>
            <person name="Podicherti R."/>
            <person name="Tsui H.-C.T."/>
            <person name="Winkler M.E."/>
        </authorList>
    </citation>
    <scope>NUCLEOTIDE SEQUENCE</scope>
</reference>
<dbReference type="PROSITE" id="PS51193">
    <property type="entry name" value="HELICASE_ATP_BIND_2"/>
    <property type="match status" value="1"/>
</dbReference>
<dbReference type="InterPro" id="IPR027417">
    <property type="entry name" value="P-loop_NTPase"/>
</dbReference>
<evidence type="ECO:0000256" key="2">
    <source>
        <dbReference type="ARBA" id="ARBA00022801"/>
    </source>
</evidence>
<dbReference type="AlphaFoldDB" id="A0A382ZW64"/>
<keyword evidence="3" id="KW-0067">ATP-binding</keyword>
<evidence type="ECO:0000256" key="3">
    <source>
        <dbReference type="ARBA" id="ARBA00022840"/>
    </source>
</evidence>
<dbReference type="Gene3D" id="3.40.50.300">
    <property type="entry name" value="P-loop containing nucleotide triphosphate hydrolases"/>
    <property type="match status" value="1"/>
</dbReference>
<dbReference type="GO" id="GO:0016787">
    <property type="term" value="F:hydrolase activity"/>
    <property type="evidence" value="ECO:0007669"/>
    <property type="project" value="UniProtKB-KW"/>
</dbReference>
<organism evidence="5">
    <name type="scientific">marine metagenome</name>
    <dbReference type="NCBI Taxonomy" id="408172"/>
    <lineage>
        <taxon>unclassified sequences</taxon>
        <taxon>metagenomes</taxon>
        <taxon>ecological metagenomes</taxon>
    </lineage>
</organism>
<evidence type="ECO:0000256" key="1">
    <source>
        <dbReference type="ARBA" id="ARBA00022741"/>
    </source>
</evidence>